<comment type="caution">
    <text evidence="1">The sequence shown here is derived from an EMBL/GenBank/DDBJ whole genome shotgun (WGS) entry which is preliminary data.</text>
</comment>
<dbReference type="Proteomes" id="UP000013782">
    <property type="component" value="Unassembled WGS sequence"/>
</dbReference>
<evidence type="ECO:0000313" key="2">
    <source>
        <dbReference type="Proteomes" id="UP000013782"/>
    </source>
</evidence>
<reference evidence="1 2" key="1">
    <citation type="submission" date="2013-02" db="EMBL/GenBank/DDBJ databases">
        <title>The Genome Sequence of Enterococcus pallens BAA-351.</title>
        <authorList>
            <consortium name="The Broad Institute Genome Sequencing Platform"/>
            <consortium name="The Broad Institute Genome Sequencing Center for Infectious Disease"/>
            <person name="Earl A.M."/>
            <person name="Gilmore M.S."/>
            <person name="Lebreton F."/>
            <person name="Walker B."/>
            <person name="Young S.K."/>
            <person name="Zeng Q."/>
            <person name="Gargeya S."/>
            <person name="Fitzgerald M."/>
            <person name="Haas B."/>
            <person name="Abouelleil A."/>
            <person name="Alvarado L."/>
            <person name="Arachchi H.M."/>
            <person name="Berlin A.M."/>
            <person name="Chapman S.B."/>
            <person name="Dewar J."/>
            <person name="Goldberg J."/>
            <person name="Griggs A."/>
            <person name="Gujja S."/>
            <person name="Hansen M."/>
            <person name="Howarth C."/>
            <person name="Imamovic A."/>
            <person name="Larimer J."/>
            <person name="McCowan C."/>
            <person name="Murphy C."/>
            <person name="Neiman D."/>
            <person name="Pearson M."/>
            <person name="Priest M."/>
            <person name="Roberts A."/>
            <person name="Saif S."/>
            <person name="Shea T."/>
            <person name="Sisk P."/>
            <person name="Sykes S."/>
            <person name="Wortman J."/>
            <person name="Nusbaum C."/>
            <person name="Birren B."/>
        </authorList>
    </citation>
    <scope>NUCLEOTIDE SEQUENCE [LARGE SCALE GENOMIC DNA]</scope>
    <source>
        <strain evidence="1 2">ATCC BAA-351</strain>
    </source>
</reference>
<proteinExistence type="predicted"/>
<evidence type="ECO:0000313" key="1">
    <source>
        <dbReference type="EMBL" id="EOH94722.1"/>
    </source>
</evidence>
<protein>
    <submittedName>
        <fullName evidence="1">Uncharacterized protein</fullName>
    </submittedName>
</protein>
<keyword evidence="2" id="KW-1185">Reference proteome</keyword>
<gene>
    <name evidence="1" type="ORF">UAU_01644</name>
</gene>
<dbReference type="RefSeq" id="WP_010756650.1">
    <property type="nucleotide sequence ID" value="NZ_ASWD01000006.1"/>
</dbReference>
<dbReference type="HOGENOM" id="CLU_205811_1_0_9"/>
<sequence>MKKIIIAIVAVVSIGLVSQIVEYSINEEAVKEAVTTHLGEIPADEK</sequence>
<dbReference type="PATRIC" id="fig|1158607.3.peg.1613"/>
<organism evidence="1 2">
    <name type="scientific">Enterococcus pallens ATCC BAA-351</name>
    <dbReference type="NCBI Taxonomy" id="1158607"/>
    <lineage>
        <taxon>Bacteria</taxon>
        <taxon>Bacillati</taxon>
        <taxon>Bacillota</taxon>
        <taxon>Bacilli</taxon>
        <taxon>Lactobacillales</taxon>
        <taxon>Enterococcaceae</taxon>
        <taxon>Enterococcus</taxon>
    </lineage>
</organism>
<name>R2QE16_9ENTE</name>
<dbReference type="EMBL" id="AJAQ01000014">
    <property type="protein sequence ID" value="EOH94722.1"/>
    <property type="molecule type" value="Genomic_DNA"/>
</dbReference>
<accession>R2QE16</accession>
<dbReference type="AlphaFoldDB" id="R2QE16"/>
<dbReference type="STRING" id="160454.RV10_GL001706"/>